<dbReference type="InterPro" id="IPR050570">
    <property type="entry name" value="Cell_wall_metabolism_enzyme"/>
</dbReference>
<reference evidence="3 4" key="1">
    <citation type="journal article" date="2019" name="Int. J. Syst. Evol. Microbiol.">
        <title>The Global Catalogue of Microorganisms (GCM) 10K type strain sequencing project: providing services to taxonomists for standard genome sequencing and annotation.</title>
        <authorList>
            <consortium name="The Broad Institute Genomics Platform"/>
            <consortium name="The Broad Institute Genome Sequencing Center for Infectious Disease"/>
            <person name="Wu L."/>
            <person name="Ma J."/>
        </authorList>
    </citation>
    <scope>NUCLEOTIDE SEQUENCE [LARGE SCALE GENOMIC DNA]</scope>
    <source>
        <strain evidence="3 4">JCM 14718</strain>
    </source>
</reference>
<protein>
    <recommendedName>
        <fullName evidence="2">M23ase beta-sheet core domain-containing protein</fullName>
    </recommendedName>
</protein>
<dbReference type="InterPro" id="IPR016047">
    <property type="entry name" value="M23ase_b-sheet_dom"/>
</dbReference>
<dbReference type="Proteomes" id="UP001500618">
    <property type="component" value="Unassembled WGS sequence"/>
</dbReference>
<organism evidence="3 4">
    <name type="scientific">Fodinicola feengrottensis</name>
    <dbReference type="NCBI Taxonomy" id="435914"/>
    <lineage>
        <taxon>Bacteria</taxon>
        <taxon>Bacillati</taxon>
        <taxon>Actinomycetota</taxon>
        <taxon>Actinomycetes</taxon>
        <taxon>Mycobacteriales</taxon>
        <taxon>Fodinicola</taxon>
    </lineage>
</organism>
<dbReference type="CDD" id="cd12797">
    <property type="entry name" value="M23_peptidase"/>
    <property type="match status" value="1"/>
</dbReference>
<dbReference type="InterPro" id="IPR011055">
    <property type="entry name" value="Dup_hybrid_motif"/>
</dbReference>
<dbReference type="EMBL" id="BAAANY010000008">
    <property type="protein sequence ID" value="GAA1673525.1"/>
    <property type="molecule type" value="Genomic_DNA"/>
</dbReference>
<feature type="signal peptide" evidence="1">
    <location>
        <begin position="1"/>
        <end position="24"/>
    </location>
</feature>
<dbReference type="PANTHER" id="PTHR21666">
    <property type="entry name" value="PEPTIDASE-RELATED"/>
    <property type="match status" value="1"/>
</dbReference>
<dbReference type="Gene3D" id="2.70.70.10">
    <property type="entry name" value="Glucose Permease (Domain IIA)"/>
    <property type="match status" value="1"/>
</dbReference>
<feature type="domain" description="M23ase beta-sheet core" evidence="2">
    <location>
        <begin position="266"/>
        <end position="371"/>
    </location>
</feature>
<gene>
    <name evidence="3" type="ORF">GCM10009765_23580</name>
</gene>
<name>A0ABN2GMK8_9ACTN</name>
<comment type="caution">
    <text evidence="3">The sequence shown here is derived from an EMBL/GenBank/DDBJ whole genome shotgun (WGS) entry which is preliminary data.</text>
</comment>
<dbReference type="PANTHER" id="PTHR21666:SF270">
    <property type="entry name" value="MUREIN HYDROLASE ACTIVATOR ENVC"/>
    <property type="match status" value="1"/>
</dbReference>
<keyword evidence="1" id="KW-0732">Signal</keyword>
<keyword evidence="4" id="KW-1185">Reference proteome</keyword>
<accession>A0ABN2GMK8</accession>
<dbReference type="Pfam" id="PF01551">
    <property type="entry name" value="Peptidase_M23"/>
    <property type="match status" value="1"/>
</dbReference>
<dbReference type="SUPFAM" id="SSF51261">
    <property type="entry name" value="Duplicated hybrid motif"/>
    <property type="match status" value="1"/>
</dbReference>
<evidence type="ECO:0000313" key="3">
    <source>
        <dbReference type="EMBL" id="GAA1673525.1"/>
    </source>
</evidence>
<feature type="chain" id="PRO_5046490579" description="M23ase beta-sheet core domain-containing protein" evidence="1">
    <location>
        <begin position="25"/>
        <end position="399"/>
    </location>
</feature>
<evidence type="ECO:0000313" key="4">
    <source>
        <dbReference type="Proteomes" id="UP001500618"/>
    </source>
</evidence>
<proteinExistence type="predicted"/>
<evidence type="ECO:0000256" key="1">
    <source>
        <dbReference type="SAM" id="SignalP"/>
    </source>
</evidence>
<sequence length="399" mass="40330">MGRIFLVVAAVMSAVLVLAMGAVSAVSSAYGSCGGAGTAGPAVGDQHVSPVAGLSATQAGHAATIIAVGAQLRIPRRGWVIAIATALQESDLHNTANNNPRYPKVVAASLALPHDGVGADHDSVGLFQQRPVEGDGNWGTVRELMTPATSAAKFYRALEKVRGWQSLPVSVAAQRVQISAYPDAYAKHEQHATAIVDALAVGAAVAANGPASSPALPSGRIPIAGPITIGGSCVDADAAGPIAASGWMAPIIAPIVSRFRPPSRPTHNGVDLGGPRGTVIHAASAGVVRTVMCNASTGNCDVDGGLNVMGCGWYVDIAHVGGVITRYCHMARRPLVHIGQIVTVGQPIGYEGSSGNSSGPHVHFEVHLHNNASGSGAIDPVPFMAARGVRLGTAGGDAS</sequence>
<dbReference type="RefSeq" id="WP_163568882.1">
    <property type="nucleotide sequence ID" value="NZ_WOTO01000016.1"/>
</dbReference>
<evidence type="ECO:0000259" key="2">
    <source>
        <dbReference type="Pfam" id="PF01551"/>
    </source>
</evidence>